<feature type="region of interest" description="Disordered" evidence="11">
    <location>
        <begin position="328"/>
        <end position="349"/>
    </location>
</feature>
<dbReference type="PROSITE" id="PS00237">
    <property type="entry name" value="G_PROTEIN_RECEP_F1_1"/>
    <property type="match status" value="1"/>
</dbReference>
<dbReference type="EMBL" id="JACMRX010000005">
    <property type="protein sequence ID" value="KAF7990071.1"/>
    <property type="molecule type" value="Genomic_DNA"/>
</dbReference>
<dbReference type="PRINTS" id="PR00237">
    <property type="entry name" value="GPCRRHODOPSN"/>
</dbReference>
<evidence type="ECO:0000256" key="11">
    <source>
        <dbReference type="SAM" id="MobiDB-lite"/>
    </source>
</evidence>
<gene>
    <name evidence="14" type="ORF">HCN44_009014</name>
</gene>
<reference evidence="14 15" key="1">
    <citation type="submission" date="2020-08" db="EMBL/GenBank/DDBJ databases">
        <title>Aphidius gifuensis genome sequencing and assembly.</title>
        <authorList>
            <person name="Du Z."/>
        </authorList>
    </citation>
    <scope>NUCLEOTIDE SEQUENCE [LARGE SCALE GENOMIC DNA]</scope>
    <source>
        <strain evidence="14">YNYX2018</strain>
        <tissue evidence="14">Adults</tissue>
    </source>
</reference>
<dbReference type="SUPFAM" id="SSF81321">
    <property type="entry name" value="Family A G protein-coupled receptor-like"/>
    <property type="match status" value="1"/>
</dbReference>
<dbReference type="Pfam" id="PF00001">
    <property type="entry name" value="7tm_1"/>
    <property type="match status" value="1"/>
</dbReference>
<dbReference type="OrthoDB" id="6117944at2759"/>
<keyword evidence="9 10" id="KW-0807">Transducer</keyword>
<evidence type="ECO:0000256" key="2">
    <source>
        <dbReference type="ARBA" id="ARBA00010663"/>
    </source>
</evidence>
<dbReference type="Gene3D" id="1.20.1070.10">
    <property type="entry name" value="Rhodopsin 7-helix transmembrane proteins"/>
    <property type="match status" value="1"/>
</dbReference>
<feature type="transmembrane region" description="Helical" evidence="12">
    <location>
        <begin position="65"/>
        <end position="85"/>
    </location>
</feature>
<proteinExistence type="inferred from homology"/>
<organism evidence="14 15">
    <name type="scientific">Aphidius gifuensis</name>
    <name type="common">Parasitoid wasp</name>
    <dbReference type="NCBI Taxonomy" id="684658"/>
    <lineage>
        <taxon>Eukaryota</taxon>
        <taxon>Metazoa</taxon>
        <taxon>Ecdysozoa</taxon>
        <taxon>Arthropoda</taxon>
        <taxon>Hexapoda</taxon>
        <taxon>Insecta</taxon>
        <taxon>Pterygota</taxon>
        <taxon>Neoptera</taxon>
        <taxon>Endopterygota</taxon>
        <taxon>Hymenoptera</taxon>
        <taxon>Apocrita</taxon>
        <taxon>Ichneumonoidea</taxon>
        <taxon>Braconidae</taxon>
        <taxon>Aphidiinae</taxon>
        <taxon>Aphidius</taxon>
    </lineage>
</organism>
<dbReference type="InterPro" id="IPR017452">
    <property type="entry name" value="GPCR_Rhodpsn_7TM"/>
</dbReference>
<evidence type="ECO:0000313" key="15">
    <source>
        <dbReference type="Proteomes" id="UP000639338"/>
    </source>
</evidence>
<comment type="similarity">
    <text evidence="2 10">Belongs to the G-protein coupled receptor 1 family.</text>
</comment>
<dbReference type="PROSITE" id="PS50262">
    <property type="entry name" value="G_PROTEIN_RECEP_F1_2"/>
    <property type="match status" value="1"/>
</dbReference>
<keyword evidence="3" id="KW-1003">Cell membrane</keyword>
<feature type="transmembrane region" description="Helical" evidence="12">
    <location>
        <begin position="144"/>
        <end position="170"/>
    </location>
</feature>
<name>A0A834XNQ5_APHGI</name>
<evidence type="ECO:0000256" key="8">
    <source>
        <dbReference type="ARBA" id="ARBA00023170"/>
    </source>
</evidence>
<dbReference type="GO" id="GO:0005886">
    <property type="term" value="C:plasma membrane"/>
    <property type="evidence" value="ECO:0007669"/>
    <property type="project" value="UniProtKB-SubCell"/>
</dbReference>
<evidence type="ECO:0000256" key="3">
    <source>
        <dbReference type="ARBA" id="ARBA00022475"/>
    </source>
</evidence>
<dbReference type="PANTHER" id="PTHR24228:SF71">
    <property type="entry name" value="PROTEIN TRAPPED IN ENDODERM-1"/>
    <property type="match status" value="1"/>
</dbReference>
<keyword evidence="15" id="KW-1185">Reference proteome</keyword>
<evidence type="ECO:0000256" key="9">
    <source>
        <dbReference type="ARBA" id="ARBA00023224"/>
    </source>
</evidence>
<keyword evidence="7 12" id="KW-0472">Membrane</keyword>
<feature type="transmembrane region" description="Helical" evidence="12">
    <location>
        <begin position="194"/>
        <end position="214"/>
    </location>
</feature>
<accession>A0A834XNQ5</accession>
<feature type="transmembrane region" description="Helical" evidence="12">
    <location>
        <begin position="252"/>
        <end position="272"/>
    </location>
</feature>
<evidence type="ECO:0000256" key="12">
    <source>
        <dbReference type="SAM" id="Phobius"/>
    </source>
</evidence>
<evidence type="ECO:0000256" key="1">
    <source>
        <dbReference type="ARBA" id="ARBA00004651"/>
    </source>
</evidence>
<keyword evidence="4 10" id="KW-0812">Transmembrane</keyword>
<dbReference type="AlphaFoldDB" id="A0A834XNQ5"/>
<dbReference type="Proteomes" id="UP000639338">
    <property type="component" value="Unassembled WGS sequence"/>
</dbReference>
<feature type="transmembrane region" description="Helical" evidence="12">
    <location>
        <begin position="284"/>
        <end position="306"/>
    </location>
</feature>
<keyword evidence="6 10" id="KW-0297">G-protein coupled receptor</keyword>
<feature type="transmembrane region" description="Helical" evidence="12">
    <location>
        <begin position="105"/>
        <end position="123"/>
    </location>
</feature>
<evidence type="ECO:0000256" key="10">
    <source>
        <dbReference type="RuleBase" id="RU000688"/>
    </source>
</evidence>
<evidence type="ECO:0000256" key="7">
    <source>
        <dbReference type="ARBA" id="ARBA00023136"/>
    </source>
</evidence>
<dbReference type="InterPro" id="IPR000276">
    <property type="entry name" value="GPCR_Rhodpsn"/>
</dbReference>
<keyword evidence="5 12" id="KW-1133">Transmembrane helix</keyword>
<evidence type="ECO:0000256" key="6">
    <source>
        <dbReference type="ARBA" id="ARBA00023040"/>
    </source>
</evidence>
<dbReference type="PANTHER" id="PTHR24228">
    <property type="entry name" value="B2 BRADYKININ RECEPTOR/ANGIOTENSIN II RECEPTOR"/>
    <property type="match status" value="1"/>
</dbReference>
<comment type="subcellular location">
    <subcellularLocation>
        <location evidence="1">Cell membrane</location>
        <topology evidence="1">Multi-pass membrane protein</topology>
    </subcellularLocation>
</comment>
<comment type="caution">
    <text evidence="14">The sequence shown here is derived from an EMBL/GenBank/DDBJ whole genome shotgun (WGS) entry which is preliminary data.</text>
</comment>
<sequence length="349" mass="40023">MNTSWFYETFNEDNRQNYQQNYPQFASFTVLSLSVFFIIVGTLGNTLAIIVFLNCQKLRRQPTTIFIMNLTIADLMISSISLPLMTMDFSTNDMTDNFFCKIAAVMYYGNMSVSLFTLVAIAINRYILIVKPQINSGIYTPRNILIMIVSIWILSYSLLLPMIFGIWGSIGFDKKVLLWEILKNDGDFVNPKKIMIPIEFFLSCIIISFSYYFIYQKIKESRQKLLSYSPSQTTATATATRSSKKDSQETEITYLMFKIFIGFLACFLPTVLVNIFDSEGKYPVYHLVESMTSCASVVINPIIYVSTNKLYRAAFREFFSQTFRAVSGTNQHHNNTSNRQPQISSVPPM</sequence>
<feature type="transmembrane region" description="Helical" evidence="12">
    <location>
        <begin position="25"/>
        <end position="53"/>
    </location>
</feature>
<protein>
    <recommendedName>
        <fullName evidence="13">G-protein coupled receptors family 1 profile domain-containing protein</fullName>
    </recommendedName>
</protein>
<evidence type="ECO:0000256" key="5">
    <source>
        <dbReference type="ARBA" id="ARBA00022989"/>
    </source>
</evidence>
<evidence type="ECO:0000256" key="4">
    <source>
        <dbReference type="ARBA" id="ARBA00022692"/>
    </source>
</evidence>
<keyword evidence="8 10" id="KW-0675">Receptor</keyword>
<evidence type="ECO:0000259" key="13">
    <source>
        <dbReference type="PROSITE" id="PS50262"/>
    </source>
</evidence>
<dbReference type="GO" id="GO:0004930">
    <property type="term" value="F:G protein-coupled receptor activity"/>
    <property type="evidence" value="ECO:0007669"/>
    <property type="project" value="UniProtKB-KW"/>
</dbReference>
<evidence type="ECO:0000313" key="14">
    <source>
        <dbReference type="EMBL" id="KAF7990071.1"/>
    </source>
</evidence>
<feature type="domain" description="G-protein coupled receptors family 1 profile" evidence="13">
    <location>
        <begin position="44"/>
        <end position="304"/>
    </location>
</feature>